<comment type="function">
    <text evidence="11">Promotes RNA polymerase assembly. Latches the N- and C-terminal regions of the beta' subunit thereby facilitating its interaction with the beta and alpha subunits.</text>
</comment>
<dbReference type="RefSeq" id="WP_144257864.1">
    <property type="nucleotide sequence ID" value="NZ_CP041636.1"/>
</dbReference>
<dbReference type="GO" id="GO:0003899">
    <property type="term" value="F:DNA-directed RNA polymerase activity"/>
    <property type="evidence" value="ECO:0007669"/>
    <property type="project" value="UniProtKB-UniRule"/>
</dbReference>
<dbReference type="InterPro" id="IPR006110">
    <property type="entry name" value="Pol_omega/Rpo6/RPB6"/>
</dbReference>
<dbReference type="PANTHER" id="PTHR34476:SF1">
    <property type="entry name" value="DNA-DIRECTED RNA POLYMERASE SUBUNIT OMEGA"/>
    <property type="match status" value="1"/>
</dbReference>
<evidence type="ECO:0000313" key="14">
    <source>
        <dbReference type="Proteomes" id="UP000317496"/>
    </source>
</evidence>
<dbReference type="EC" id="2.7.7.6" evidence="2 11"/>
<dbReference type="Gene3D" id="3.90.940.10">
    <property type="match status" value="1"/>
</dbReference>
<comment type="similarity">
    <text evidence="1 11">Belongs to the RNA polymerase subunit omega family.</text>
</comment>
<dbReference type="OrthoDB" id="9796300at2"/>
<dbReference type="SUPFAM" id="SSF63562">
    <property type="entry name" value="RPB6/omega subunit-like"/>
    <property type="match status" value="1"/>
</dbReference>
<dbReference type="EMBL" id="CP041636">
    <property type="protein sequence ID" value="QDO98867.1"/>
    <property type="molecule type" value="Genomic_DNA"/>
</dbReference>
<keyword evidence="6 11" id="KW-0548">Nucleotidyltransferase</keyword>
<reference evidence="13 14" key="1">
    <citation type="submission" date="2019-07" db="EMBL/GenBank/DDBJ databases">
        <title>Genome sequencing for Ferrovibrio sp. K5.</title>
        <authorList>
            <person name="Park S.-J."/>
        </authorList>
    </citation>
    <scope>NUCLEOTIDE SEQUENCE [LARGE SCALE GENOMIC DNA]</scope>
    <source>
        <strain evidence="13 14">K5</strain>
    </source>
</reference>
<comment type="catalytic activity">
    <reaction evidence="10 11">
        <text>RNA(n) + a ribonucleoside 5'-triphosphate = RNA(n+1) + diphosphate</text>
        <dbReference type="Rhea" id="RHEA:21248"/>
        <dbReference type="Rhea" id="RHEA-COMP:14527"/>
        <dbReference type="Rhea" id="RHEA-COMP:17342"/>
        <dbReference type="ChEBI" id="CHEBI:33019"/>
        <dbReference type="ChEBI" id="CHEBI:61557"/>
        <dbReference type="ChEBI" id="CHEBI:140395"/>
        <dbReference type="EC" id="2.7.7.6"/>
    </reaction>
</comment>
<evidence type="ECO:0000256" key="12">
    <source>
        <dbReference type="SAM" id="MobiDB-lite"/>
    </source>
</evidence>
<dbReference type="PANTHER" id="PTHR34476">
    <property type="entry name" value="DNA-DIRECTED RNA POLYMERASE SUBUNIT OMEGA"/>
    <property type="match status" value="1"/>
</dbReference>
<evidence type="ECO:0000256" key="8">
    <source>
        <dbReference type="ARBA" id="ARBA00029924"/>
    </source>
</evidence>
<dbReference type="KEGG" id="fer:FNB15_17040"/>
<evidence type="ECO:0000256" key="9">
    <source>
        <dbReference type="ARBA" id="ARBA00030998"/>
    </source>
</evidence>
<organism evidence="13 14">
    <name type="scientific">Ferrovibrio terrae</name>
    <dbReference type="NCBI Taxonomy" id="2594003"/>
    <lineage>
        <taxon>Bacteria</taxon>
        <taxon>Pseudomonadati</taxon>
        <taxon>Pseudomonadota</taxon>
        <taxon>Alphaproteobacteria</taxon>
        <taxon>Rhodospirillales</taxon>
        <taxon>Rhodospirillaceae</taxon>
        <taxon>Ferrovibrio</taxon>
    </lineage>
</organism>
<dbReference type="GO" id="GO:0003677">
    <property type="term" value="F:DNA binding"/>
    <property type="evidence" value="ECO:0007669"/>
    <property type="project" value="UniProtKB-UniRule"/>
</dbReference>
<dbReference type="GO" id="GO:0000428">
    <property type="term" value="C:DNA-directed RNA polymerase complex"/>
    <property type="evidence" value="ECO:0007669"/>
    <property type="project" value="UniProtKB-KW"/>
</dbReference>
<evidence type="ECO:0000256" key="11">
    <source>
        <dbReference type="HAMAP-Rule" id="MF_00366"/>
    </source>
</evidence>
<protein>
    <recommendedName>
        <fullName evidence="3 11">DNA-directed RNA polymerase subunit omega</fullName>
        <shortName evidence="11">RNAP omega subunit</shortName>
        <ecNumber evidence="2 11">2.7.7.6</ecNumber>
    </recommendedName>
    <alternativeName>
        <fullName evidence="9 11">RNA polymerase omega subunit</fullName>
    </alternativeName>
    <alternativeName>
        <fullName evidence="8 11">Transcriptase subunit omega</fullName>
    </alternativeName>
</protein>
<evidence type="ECO:0000256" key="4">
    <source>
        <dbReference type="ARBA" id="ARBA00022478"/>
    </source>
</evidence>
<dbReference type="HAMAP" id="MF_00366">
    <property type="entry name" value="RNApol_bact_RpoZ"/>
    <property type="match status" value="1"/>
</dbReference>
<evidence type="ECO:0000256" key="2">
    <source>
        <dbReference type="ARBA" id="ARBA00012418"/>
    </source>
</evidence>
<comment type="subunit">
    <text evidence="11">The RNAP catalytic core consists of 2 alpha, 1 beta, 1 beta' and 1 omega subunit. When a sigma factor is associated with the core the holoenzyme is formed, which can initiate transcription.</text>
</comment>
<evidence type="ECO:0000256" key="1">
    <source>
        <dbReference type="ARBA" id="ARBA00006711"/>
    </source>
</evidence>
<evidence type="ECO:0000256" key="7">
    <source>
        <dbReference type="ARBA" id="ARBA00023163"/>
    </source>
</evidence>
<feature type="compositionally biased region" description="Acidic residues" evidence="12">
    <location>
        <begin position="100"/>
        <end position="136"/>
    </location>
</feature>
<dbReference type="SMART" id="SM01409">
    <property type="entry name" value="RNA_pol_Rpb6"/>
    <property type="match status" value="1"/>
</dbReference>
<keyword evidence="14" id="KW-1185">Reference proteome</keyword>
<dbReference type="Pfam" id="PF01192">
    <property type="entry name" value="RNA_pol_Rpb6"/>
    <property type="match status" value="1"/>
</dbReference>
<sequence>MARVTVEDCVTKIPNRFELVLIAAQRARAIGTGAPLTVDRDNDKNPVVALREIADETVDIEGLRQRMIGDMQDSPEVDEPEEDNMAALMQSGEWAGVPQDNEDLAEGMGIDEVDADEADGDEAEEAAEEPAAPTEE</sequence>
<evidence type="ECO:0000256" key="5">
    <source>
        <dbReference type="ARBA" id="ARBA00022679"/>
    </source>
</evidence>
<name>A0A516H555_9PROT</name>
<keyword evidence="7 11" id="KW-0804">Transcription</keyword>
<dbReference type="GO" id="GO:0006351">
    <property type="term" value="P:DNA-templated transcription"/>
    <property type="evidence" value="ECO:0007669"/>
    <property type="project" value="UniProtKB-UniRule"/>
</dbReference>
<evidence type="ECO:0000256" key="10">
    <source>
        <dbReference type="ARBA" id="ARBA00048552"/>
    </source>
</evidence>
<dbReference type="InterPro" id="IPR036161">
    <property type="entry name" value="RPB6/omega-like_sf"/>
</dbReference>
<keyword evidence="4 11" id="KW-0240">DNA-directed RNA polymerase</keyword>
<evidence type="ECO:0000256" key="6">
    <source>
        <dbReference type="ARBA" id="ARBA00022695"/>
    </source>
</evidence>
<dbReference type="AlphaFoldDB" id="A0A516H555"/>
<feature type="region of interest" description="Disordered" evidence="12">
    <location>
        <begin position="97"/>
        <end position="136"/>
    </location>
</feature>
<gene>
    <name evidence="11" type="primary">rpoZ</name>
    <name evidence="13" type="ORF">FNB15_17040</name>
</gene>
<evidence type="ECO:0000256" key="3">
    <source>
        <dbReference type="ARBA" id="ARBA00013725"/>
    </source>
</evidence>
<dbReference type="Proteomes" id="UP000317496">
    <property type="component" value="Chromosome"/>
</dbReference>
<dbReference type="InterPro" id="IPR003716">
    <property type="entry name" value="DNA-dir_RNA_pol_omega"/>
</dbReference>
<evidence type="ECO:0000313" key="13">
    <source>
        <dbReference type="EMBL" id="QDO98867.1"/>
    </source>
</evidence>
<accession>A0A516H555</accession>
<keyword evidence="5 11" id="KW-0808">Transferase</keyword>
<dbReference type="NCBIfam" id="TIGR00690">
    <property type="entry name" value="rpoZ"/>
    <property type="match status" value="1"/>
</dbReference>
<proteinExistence type="inferred from homology"/>